<feature type="chain" id="PRO_5046482007" description="Long-chain fatty acid transport protein" evidence="1">
    <location>
        <begin position="22"/>
        <end position="419"/>
    </location>
</feature>
<evidence type="ECO:0000256" key="1">
    <source>
        <dbReference type="SAM" id="SignalP"/>
    </source>
</evidence>
<evidence type="ECO:0000313" key="2">
    <source>
        <dbReference type="EMBL" id="NCI51778.1"/>
    </source>
</evidence>
<feature type="signal peptide" evidence="1">
    <location>
        <begin position="1"/>
        <end position="21"/>
    </location>
</feature>
<comment type="caution">
    <text evidence="2">The sequence shown here is derived from an EMBL/GenBank/DDBJ whole genome shotgun (WGS) entry which is preliminary data.</text>
</comment>
<proteinExistence type="predicted"/>
<dbReference type="RefSeq" id="WP_161820047.1">
    <property type="nucleotide sequence ID" value="NZ_JAACJS010000015.1"/>
</dbReference>
<dbReference type="EMBL" id="JAACJS010000015">
    <property type="protein sequence ID" value="NCI51778.1"/>
    <property type="molecule type" value="Genomic_DNA"/>
</dbReference>
<sequence>MMKRSVVVTYLLVFAVAVAHAQNNTSPYSIIGIGDLEKSMFDRTSGMGHAGIALSSNRFLYQGNPASYAKIDEHYFYVEVSSRFKGVAYSGAPITDPTQANSSDLQFKKIVLAIKPKPKWALSIGLLPFSTSNYSFYGKKTVQGSNYTADAYYEGSGSTNQFYVANSFALTKNFSVGVQASYLFGQMEEKETLAATVSDTSLITTRNIYLGSPYLKLGAQYRIRLNRQWDVSLGATIANKTRLNANYDLEVKEGTTTIISNASYKSNYFTIPLTYAGGLAVTYKDAYTFAIDYDHQDWSNLNYKGISYSLVNSQKIAAGFEYSKKQRYLDQSFEKYFLQTGVFYNNSYLRIAGQQLKDFGATFGAGVQLNRSGLGLQGSVEVGQRGTTAANLIKEKYTQVNFTISYRDFWYSRKMKKYN</sequence>
<keyword evidence="1" id="KW-0732">Signal</keyword>
<gene>
    <name evidence="2" type="ORF">GWC95_17770</name>
</gene>
<organism evidence="2 3">
    <name type="scientific">Sediminibacterium roseum</name>
    <dbReference type="NCBI Taxonomy" id="1978412"/>
    <lineage>
        <taxon>Bacteria</taxon>
        <taxon>Pseudomonadati</taxon>
        <taxon>Bacteroidota</taxon>
        <taxon>Chitinophagia</taxon>
        <taxon>Chitinophagales</taxon>
        <taxon>Chitinophagaceae</taxon>
        <taxon>Sediminibacterium</taxon>
    </lineage>
</organism>
<evidence type="ECO:0000313" key="3">
    <source>
        <dbReference type="Proteomes" id="UP000753802"/>
    </source>
</evidence>
<keyword evidence="3" id="KW-1185">Reference proteome</keyword>
<reference evidence="2 3" key="1">
    <citation type="submission" date="2020-01" db="EMBL/GenBank/DDBJ databases">
        <title>Genome analysis.</title>
        <authorList>
            <person name="Wu S."/>
            <person name="Wang G."/>
        </authorList>
    </citation>
    <scope>NUCLEOTIDE SEQUENCE [LARGE SCALE GENOMIC DNA]</scope>
    <source>
        <strain evidence="2 3">SYL130</strain>
    </source>
</reference>
<dbReference type="Gene3D" id="2.40.160.60">
    <property type="entry name" value="Outer membrane protein transport protein (OMPP1/FadL/TodX)"/>
    <property type="match status" value="1"/>
</dbReference>
<name>A0ABX0A0F0_9BACT</name>
<dbReference type="SUPFAM" id="SSF56935">
    <property type="entry name" value="Porins"/>
    <property type="match status" value="1"/>
</dbReference>
<accession>A0ABX0A0F0</accession>
<evidence type="ECO:0008006" key="4">
    <source>
        <dbReference type="Google" id="ProtNLM"/>
    </source>
</evidence>
<dbReference type="Proteomes" id="UP000753802">
    <property type="component" value="Unassembled WGS sequence"/>
</dbReference>
<protein>
    <recommendedName>
        <fullName evidence="4">Long-chain fatty acid transport protein</fullName>
    </recommendedName>
</protein>